<evidence type="ECO:0000256" key="1">
    <source>
        <dbReference type="SAM" id="Phobius"/>
    </source>
</evidence>
<gene>
    <name evidence="2" type="ORF">SAMN04487941_2157</name>
</gene>
<evidence type="ECO:0000313" key="2">
    <source>
        <dbReference type="EMBL" id="SFU71406.1"/>
    </source>
</evidence>
<keyword evidence="1" id="KW-0472">Membrane</keyword>
<dbReference type="EMBL" id="FPCA01000002">
    <property type="protein sequence ID" value="SFU71406.1"/>
    <property type="molecule type" value="Genomic_DNA"/>
</dbReference>
<name>A0A1I7IEW7_9BACT</name>
<keyword evidence="1" id="KW-1133">Transmembrane helix</keyword>
<accession>A0A1I7IEW7</accession>
<evidence type="ECO:0000313" key="3">
    <source>
        <dbReference type="Proteomes" id="UP000182491"/>
    </source>
</evidence>
<sequence>MAYANTLPDLIIRLCRSFNTCALALTLLVCLDVFVLPESSHFEKVVDRELYSVEGISRYGGGTYKTYVDNAVLITENYRYPYTWRAQNYDPNKEDSIRLVTTCLFGIVKTGYMKPDGVEKELKQTAGMFGTLMFIPIAFGLIAAFGVAMRHNKEQLVNAVVMNLLLILVQLFVDGYILYFMDMLA</sequence>
<feature type="transmembrane region" description="Helical" evidence="1">
    <location>
        <begin position="126"/>
        <end position="148"/>
    </location>
</feature>
<protein>
    <submittedName>
        <fullName evidence="2">Uncharacterized protein</fullName>
    </submittedName>
</protein>
<dbReference type="Proteomes" id="UP000182491">
    <property type="component" value="Unassembled WGS sequence"/>
</dbReference>
<feature type="transmembrane region" description="Helical" evidence="1">
    <location>
        <begin position="160"/>
        <end position="181"/>
    </location>
</feature>
<reference evidence="3" key="1">
    <citation type="submission" date="2016-10" db="EMBL/GenBank/DDBJ databases">
        <authorList>
            <person name="Varghese N."/>
        </authorList>
    </citation>
    <scope>NUCLEOTIDE SEQUENCE [LARGE SCALE GENOMIC DNA]</scope>
    <source>
        <strain evidence="3">DSM 18820</strain>
    </source>
</reference>
<dbReference type="RefSeq" id="WP_068837474.1">
    <property type="nucleotide sequence ID" value="NZ_BMXC01000002.1"/>
</dbReference>
<keyword evidence="3" id="KW-1185">Reference proteome</keyword>
<feature type="transmembrane region" description="Helical" evidence="1">
    <location>
        <begin position="17"/>
        <end position="36"/>
    </location>
</feature>
<proteinExistence type="predicted"/>
<dbReference type="OrthoDB" id="853635at2"/>
<dbReference type="AlphaFoldDB" id="A0A1I7IEW7"/>
<organism evidence="2 3">
    <name type="scientific">Pontibacter akesuensis</name>
    <dbReference type="NCBI Taxonomy" id="388950"/>
    <lineage>
        <taxon>Bacteria</taxon>
        <taxon>Pseudomonadati</taxon>
        <taxon>Bacteroidota</taxon>
        <taxon>Cytophagia</taxon>
        <taxon>Cytophagales</taxon>
        <taxon>Hymenobacteraceae</taxon>
        <taxon>Pontibacter</taxon>
    </lineage>
</organism>
<keyword evidence="1" id="KW-0812">Transmembrane</keyword>
<dbReference type="STRING" id="388950.GCA_001611675_01384"/>